<dbReference type="FunFam" id="3.30.830.10:FF:000004">
    <property type="entry name" value="Putative insulin-degrading enzyme"/>
    <property type="match status" value="1"/>
</dbReference>
<keyword evidence="2" id="KW-0645">Protease</keyword>
<feature type="domain" description="Peptidase M16 middle/third" evidence="10">
    <location>
        <begin position="449"/>
        <end position="732"/>
    </location>
</feature>
<dbReference type="EMBL" id="JAEUBF010001336">
    <property type="protein sequence ID" value="KAH3669173.1"/>
    <property type="molecule type" value="Genomic_DNA"/>
</dbReference>
<evidence type="ECO:0000256" key="5">
    <source>
        <dbReference type="ARBA" id="ARBA00022833"/>
    </source>
</evidence>
<accession>A0A9P8PBE7</accession>
<dbReference type="InterPro" id="IPR032632">
    <property type="entry name" value="Peptidase_M16_M"/>
</dbReference>
<dbReference type="GO" id="GO:0051603">
    <property type="term" value="P:proteolysis involved in protein catabolic process"/>
    <property type="evidence" value="ECO:0007669"/>
    <property type="project" value="TreeGrafter"/>
</dbReference>
<evidence type="ECO:0000259" key="9">
    <source>
        <dbReference type="Pfam" id="PF05193"/>
    </source>
</evidence>
<reference evidence="12" key="2">
    <citation type="submission" date="2021-01" db="EMBL/GenBank/DDBJ databases">
        <authorList>
            <person name="Schikora-Tamarit M.A."/>
        </authorList>
    </citation>
    <scope>NUCLEOTIDE SEQUENCE</scope>
    <source>
        <strain evidence="12">CBS6341</strain>
    </source>
</reference>
<evidence type="ECO:0000256" key="1">
    <source>
        <dbReference type="ARBA" id="ARBA00007261"/>
    </source>
</evidence>
<gene>
    <name evidence="12" type="ORF">WICMUC_005012</name>
</gene>
<dbReference type="PROSITE" id="PS00143">
    <property type="entry name" value="INSULINASE"/>
    <property type="match status" value="1"/>
</dbReference>
<keyword evidence="13" id="KW-1185">Reference proteome</keyword>
<keyword evidence="3" id="KW-0479">Metal-binding</keyword>
<feature type="domain" description="Peptidase M16 N-terminal" evidence="8">
    <location>
        <begin position="102"/>
        <end position="238"/>
    </location>
</feature>
<dbReference type="GO" id="GO:0005739">
    <property type="term" value="C:mitochondrion"/>
    <property type="evidence" value="ECO:0007669"/>
    <property type="project" value="TreeGrafter"/>
</dbReference>
<keyword evidence="4" id="KW-0378">Hydrolase</keyword>
<keyword evidence="6" id="KW-0482">Metalloprotease</keyword>
<dbReference type="Pfam" id="PF05193">
    <property type="entry name" value="Peptidase_M16_C"/>
    <property type="match status" value="1"/>
</dbReference>
<dbReference type="OrthoDB" id="952271at2759"/>
<keyword evidence="5" id="KW-0862">Zinc</keyword>
<dbReference type="InterPro" id="IPR054734">
    <property type="entry name" value="PqqF-like_C_4"/>
</dbReference>
<proteinExistence type="inferred from homology"/>
<feature type="domain" description="Coenzyme PQQ synthesis protein F-like C-terminal lobe" evidence="11">
    <location>
        <begin position="838"/>
        <end position="934"/>
    </location>
</feature>
<dbReference type="InterPro" id="IPR050626">
    <property type="entry name" value="Peptidase_M16"/>
</dbReference>
<dbReference type="Pfam" id="PF00675">
    <property type="entry name" value="Peptidase_M16"/>
    <property type="match status" value="1"/>
</dbReference>
<dbReference type="Gene3D" id="3.30.830.10">
    <property type="entry name" value="Metalloenzyme, LuxS/M16 peptidase-like"/>
    <property type="match status" value="4"/>
</dbReference>
<reference evidence="12" key="1">
    <citation type="journal article" date="2021" name="Open Biol.">
        <title>Shared evolutionary footprints suggest mitochondrial oxidative damage underlies multiple complex I losses in fungi.</title>
        <authorList>
            <person name="Schikora-Tamarit M.A."/>
            <person name="Marcet-Houben M."/>
            <person name="Nosek J."/>
            <person name="Gabaldon T."/>
        </authorList>
    </citation>
    <scope>NUCLEOTIDE SEQUENCE</scope>
    <source>
        <strain evidence="12">CBS6341</strain>
    </source>
</reference>
<dbReference type="SUPFAM" id="SSF63411">
    <property type="entry name" value="LuxS/MPP-like metallohydrolase"/>
    <property type="match status" value="4"/>
</dbReference>
<dbReference type="GO" id="GO:0004222">
    <property type="term" value="F:metalloendopeptidase activity"/>
    <property type="evidence" value="ECO:0007669"/>
    <property type="project" value="InterPro"/>
</dbReference>
<dbReference type="FunFam" id="3.30.830.10:FF:000005">
    <property type="entry name" value="nardilysin isoform X1"/>
    <property type="match status" value="1"/>
</dbReference>
<dbReference type="InterPro" id="IPR001431">
    <property type="entry name" value="Pept_M16_Zn_BS"/>
</dbReference>
<dbReference type="InterPro" id="IPR011765">
    <property type="entry name" value="Pept_M16_N"/>
</dbReference>
<evidence type="ECO:0000256" key="3">
    <source>
        <dbReference type="ARBA" id="ARBA00022723"/>
    </source>
</evidence>
<evidence type="ECO:0000259" key="8">
    <source>
        <dbReference type="Pfam" id="PF00675"/>
    </source>
</evidence>
<evidence type="ECO:0000256" key="6">
    <source>
        <dbReference type="ARBA" id="ARBA00023049"/>
    </source>
</evidence>
<name>A0A9P8PBE7_9ASCO</name>
<evidence type="ECO:0000256" key="2">
    <source>
        <dbReference type="ARBA" id="ARBA00022670"/>
    </source>
</evidence>
<evidence type="ECO:0000256" key="4">
    <source>
        <dbReference type="ARBA" id="ARBA00022801"/>
    </source>
</evidence>
<dbReference type="PANTHER" id="PTHR43690:SF18">
    <property type="entry name" value="INSULIN-DEGRADING ENZYME-RELATED"/>
    <property type="match status" value="1"/>
</dbReference>
<dbReference type="InterPro" id="IPR007863">
    <property type="entry name" value="Peptidase_M16_C"/>
</dbReference>
<comment type="similarity">
    <text evidence="1 7">Belongs to the peptidase M16 family.</text>
</comment>
<dbReference type="Pfam" id="PF16187">
    <property type="entry name" value="Peptidase_M16_M"/>
    <property type="match status" value="1"/>
</dbReference>
<comment type="caution">
    <text evidence="12">The sequence shown here is derived from an EMBL/GenBank/DDBJ whole genome shotgun (WGS) entry which is preliminary data.</text>
</comment>
<evidence type="ECO:0000259" key="10">
    <source>
        <dbReference type="Pfam" id="PF16187"/>
    </source>
</evidence>
<dbReference type="AlphaFoldDB" id="A0A9P8PBE7"/>
<dbReference type="GO" id="GO:0043171">
    <property type="term" value="P:peptide catabolic process"/>
    <property type="evidence" value="ECO:0007669"/>
    <property type="project" value="TreeGrafter"/>
</dbReference>
<evidence type="ECO:0000256" key="7">
    <source>
        <dbReference type="RuleBase" id="RU004447"/>
    </source>
</evidence>
<dbReference type="InterPro" id="IPR011249">
    <property type="entry name" value="Metalloenz_LuxS/M16"/>
</dbReference>
<dbReference type="FunFam" id="3.30.830.10:FF:000003">
    <property type="entry name" value="Insulin-degrading enzyme"/>
    <property type="match status" value="1"/>
</dbReference>
<dbReference type="Pfam" id="PF22456">
    <property type="entry name" value="PqqF-like_C_4"/>
    <property type="match status" value="1"/>
</dbReference>
<dbReference type="PANTHER" id="PTHR43690">
    <property type="entry name" value="NARDILYSIN"/>
    <property type="match status" value="1"/>
</dbReference>
<protein>
    <submittedName>
        <fullName evidence="12">Uncharacterized protein</fullName>
    </submittedName>
</protein>
<dbReference type="Proteomes" id="UP000769528">
    <property type="component" value="Unassembled WGS sequence"/>
</dbReference>
<sequence length="1034" mass="118856">MRILNFFNNRSTLLSYRSNFTNLIQFTASQFNNLNYNRNNFNSSYVGFYTSSSQSIQTSLLNQSNNLTMSIDTQFITSNNIEKPDLDDREYKIVTLKNNLTVLLIHDAKTDKAAAALDVNIGAFSDYDHLPGLAHFCEHLLFMGTKKYPLENEYSTYLSNHGGHSNAYTAAEDTNYYFEVNQEHFEGALDRFAQFFISPLFDPSCKDREILAVDSENKKNLQNDLWRLYQLDKSTSNPIHPYHKFSTGNLQTLGEIPSSQGIDNRAELLKFYKESYSANLMKVALIGRESLEQLENWAVEKFSEIPNYNRSLPEFEDPVFTDNELQKLIKAKPVMSKNKLTISFVVPDHNVHWDVQSSHYFSHLIGHEGKGSLLAHLKEKGWANGLSAGAHTISKNNAIFGIDIDLTEIGLNNYEEVLKIAFQYIKLLQITKPQEWAYNELKEVSIMNFRFRQKSSPSASVSKYAKDLQQIDKYIPQKYIFSRTVMRRFDEDLIVEFGKKLTVENSRITLVSQNVETNLKEKWYGTDYSIEDLSTELIQNINELSLNDNLHLPTINDFIPTNFEVERQNIEEPIKKPVLLKNEENIRFWYKKDDQFWVPKGYIQLLLNLPVTVATPYNAVLTSLFTELFDDSLVDTSYNADLAGLSFSISTGKEGIVVEVSGYNEKSSVLLQTVLTEMFKFQPKEERFDVIKERFLRNYRNNGFKVPYTQITPVFSHLINEHSWEVDDKLTALLSINFNDLIAFLPSIFKQIFVEGLILGNFTKDEANQITELVESSIKASPLLKSQKIKARSYYLPDNKTFRFDKTLPDEKNTNSCIQYYVQVGQSNNRELYAKTELLANLIREPAFDVLRTKEQLGYIVFSGLIETRTTFGLRIIIQSERNAAYLESRIVEFLGTYLKTFEKLSIEEFNKNKVALIHNKLESLKNLSQENGKFIRAISNGYYDFLQNEKDADILSKLNKDEVLEFYKKFIVNGTSKLIVNLHAKNQTDDSVVEGFPTGDAILDAGSFKSRLFLTPSAIPVEDITLTNFSLKL</sequence>
<dbReference type="GO" id="GO:0005829">
    <property type="term" value="C:cytosol"/>
    <property type="evidence" value="ECO:0007669"/>
    <property type="project" value="TreeGrafter"/>
</dbReference>
<feature type="domain" description="Peptidase M16 C-terminal" evidence="9">
    <location>
        <begin position="264"/>
        <end position="443"/>
    </location>
</feature>
<organism evidence="12 13">
    <name type="scientific">Wickerhamomyces mucosus</name>
    <dbReference type="NCBI Taxonomy" id="1378264"/>
    <lineage>
        <taxon>Eukaryota</taxon>
        <taxon>Fungi</taxon>
        <taxon>Dikarya</taxon>
        <taxon>Ascomycota</taxon>
        <taxon>Saccharomycotina</taxon>
        <taxon>Saccharomycetes</taxon>
        <taxon>Phaffomycetales</taxon>
        <taxon>Wickerhamomycetaceae</taxon>
        <taxon>Wickerhamomyces</taxon>
    </lineage>
</organism>
<evidence type="ECO:0000313" key="13">
    <source>
        <dbReference type="Proteomes" id="UP000769528"/>
    </source>
</evidence>
<evidence type="ECO:0000259" key="11">
    <source>
        <dbReference type="Pfam" id="PF22456"/>
    </source>
</evidence>
<evidence type="ECO:0000313" key="12">
    <source>
        <dbReference type="EMBL" id="KAH3669173.1"/>
    </source>
</evidence>
<dbReference type="GO" id="GO:0046872">
    <property type="term" value="F:metal ion binding"/>
    <property type="evidence" value="ECO:0007669"/>
    <property type="project" value="UniProtKB-KW"/>
</dbReference>